<proteinExistence type="predicted"/>
<gene>
    <name evidence="2" type="ORF">M9458_018437</name>
</gene>
<dbReference type="InterPro" id="IPR003599">
    <property type="entry name" value="Ig_sub"/>
</dbReference>
<reference evidence="2 3" key="1">
    <citation type="submission" date="2024-05" db="EMBL/GenBank/DDBJ databases">
        <title>Genome sequencing and assembly of Indian major carp, Cirrhinus mrigala (Hamilton, 1822).</title>
        <authorList>
            <person name="Mohindra V."/>
            <person name="Chowdhury L.M."/>
            <person name="Lal K."/>
            <person name="Jena J.K."/>
        </authorList>
    </citation>
    <scope>NUCLEOTIDE SEQUENCE [LARGE SCALE GENOMIC DNA]</scope>
    <source>
        <strain evidence="2">CM1030</strain>
        <tissue evidence="2">Blood</tissue>
    </source>
</reference>
<dbReference type="Proteomes" id="UP001529510">
    <property type="component" value="Unassembled WGS sequence"/>
</dbReference>
<dbReference type="PROSITE" id="PS50835">
    <property type="entry name" value="IG_LIKE"/>
    <property type="match status" value="1"/>
</dbReference>
<name>A0ABD0QKR0_CIRMR</name>
<dbReference type="InterPro" id="IPR003598">
    <property type="entry name" value="Ig_sub2"/>
</dbReference>
<evidence type="ECO:0000259" key="1">
    <source>
        <dbReference type="PROSITE" id="PS50835"/>
    </source>
</evidence>
<dbReference type="Pfam" id="PF07679">
    <property type="entry name" value="I-set"/>
    <property type="match status" value="1"/>
</dbReference>
<dbReference type="InterPro" id="IPR036179">
    <property type="entry name" value="Ig-like_dom_sf"/>
</dbReference>
<dbReference type="SMART" id="SM00408">
    <property type="entry name" value="IGc2"/>
    <property type="match status" value="1"/>
</dbReference>
<protein>
    <recommendedName>
        <fullName evidence="1">Ig-like domain-containing protein</fullName>
    </recommendedName>
</protein>
<feature type="non-terminal residue" evidence="2">
    <location>
        <position position="92"/>
    </location>
</feature>
<evidence type="ECO:0000313" key="2">
    <source>
        <dbReference type="EMBL" id="KAL0186767.1"/>
    </source>
</evidence>
<sequence length="92" mass="9836">APMIRDAGENSEVTAVLGFPAVLHCEVEGIPLPTITWLKDNQPIVSSPQLTYTQGGQSLRVAAARGEDAGTYTCRATNPAGTAHRHHTLRIM</sequence>
<dbReference type="CDD" id="cd00096">
    <property type="entry name" value="Ig"/>
    <property type="match status" value="1"/>
</dbReference>
<feature type="domain" description="Ig-like" evidence="1">
    <location>
        <begin position="2"/>
        <end position="90"/>
    </location>
</feature>
<accession>A0ABD0QKR0</accession>
<dbReference type="InterPro" id="IPR050958">
    <property type="entry name" value="Cell_Adh-Cytoskel_Orgn"/>
</dbReference>
<feature type="non-terminal residue" evidence="2">
    <location>
        <position position="1"/>
    </location>
</feature>
<dbReference type="InterPro" id="IPR013783">
    <property type="entry name" value="Ig-like_fold"/>
</dbReference>
<organism evidence="2 3">
    <name type="scientific">Cirrhinus mrigala</name>
    <name type="common">Mrigala</name>
    <dbReference type="NCBI Taxonomy" id="683832"/>
    <lineage>
        <taxon>Eukaryota</taxon>
        <taxon>Metazoa</taxon>
        <taxon>Chordata</taxon>
        <taxon>Craniata</taxon>
        <taxon>Vertebrata</taxon>
        <taxon>Euteleostomi</taxon>
        <taxon>Actinopterygii</taxon>
        <taxon>Neopterygii</taxon>
        <taxon>Teleostei</taxon>
        <taxon>Ostariophysi</taxon>
        <taxon>Cypriniformes</taxon>
        <taxon>Cyprinidae</taxon>
        <taxon>Labeoninae</taxon>
        <taxon>Labeonini</taxon>
        <taxon>Cirrhinus</taxon>
    </lineage>
</organism>
<comment type="caution">
    <text evidence="2">The sequence shown here is derived from an EMBL/GenBank/DDBJ whole genome shotgun (WGS) entry which is preliminary data.</text>
</comment>
<dbReference type="SMART" id="SM00409">
    <property type="entry name" value="IG"/>
    <property type="match status" value="1"/>
</dbReference>
<dbReference type="InterPro" id="IPR007110">
    <property type="entry name" value="Ig-like_dom"/>
</dbReference>
<dbReference type="SUPFAM" id="SSF48726">
    <property type="entry name" value="Immunoglobulin"/>
    <property type="match status" value="1"/>
</dbReference>
<keyword evidence="3" id="KW-1185">Reference proteome</keyword>
<dbReference type="PANTHER" id="PTHR45080:SF28">
    <property type="entry name" value="HEMICENTIN-2"/>
    <property type="match status" value="1"/>
</dbReference>
<evidence type="ECO:0000313" key="3">
    <source>
        <dbReference type="Proteomes" id="UP001529510"/>
    </source>
</evidence>
<dbReference type="AlphaFoldDB" id="A0ABD0QKR0"/>
<dbReference type="FunFam" id="2.60.40.10:FF:000130">
    <property type="entry name" value="Hemicentin 1"/>
    <property type="match status" value="1"/>
</dbReference>
<dbReference type="InterPro" id="IPR013098">
    <property type="entry name" value="Ig_I-set"/>
</dbReference>
<dbReference type="EMBL" id="JAMKFB020000008">
    <property type="protein sequence ID" value="KAL0186767.1"/>
    <property type="molecule type" value="Genomic_DNA"/>
</dbReference>
<dbReference type="PANTHER" id="PTHR45080">
    <property type="entry name" value="CONTACTIN 5"/>
    <property type="match status" value="1"/>
</dbReference>
<dbReference type="Gene3D" id="2.60.40.10">
    <property type="entry name" value="Immunoglobulins"/>
    <property type="match status" value="1"/>
</dbReference>